<dbReference type="PANTHER" id="PTHR37096">
    <property type="entry name" value="YALI0E33429P"/>
    <property type="match status" value="1"/>
</dbReference>
<feature type="non-terminal residue" evidence="1">
    <location>
        <position position="155"/>
    </location>
</feature>
<evidence type="ECO:0000313" key="1">
    <source>
        <dbReference type="EMBL" id="CAG8820821.1"/>
    </source>
</evidence>
<dbReference type="EMBL" id="CAJVPY010059848">
    <property type="protein sequence ID" value="CAG8820821.1"/>
    <property type="molecule type" value="Genomic_DNA"/>
</dbReference>
<evidence type="ECO:0000313" key="2">
    <source>
        <dbReference type="Proteomes" id="UP000789405"/>
    </source>
</evidence>
<organism evidence="1 2">
    <name type="scientific">Dentiscutata erythropus</name>
    <dbReference type="NCBI Taxonomy" id="1348616"/>
    <lineage>
        <taxon>Eukaryota</taxon>
        <taxon>Fungi</taxon>
        <taxon>Fungi incertae sedis</taxon>
        <taxon>Mucoromycota</taxon>
        <taxon>Glomeromycotina</taxon>
        <taxon>Glomeromycetes</taxon>
        <taxon>Diversisporales</taxon>
        <taxon>Gigasporaceae</taxon>
        <taxon>Dentiscutata</taxon>
    </lineage>
</organism>
<comment type="caution">
    <text evidence="1">The sequence shown here is derived from an EMBL/GenBank/DDBJ whole genome shotgun (WGS) entry which is preliminary data.</text>
</comment>
<proteinExistence type="predicted"/>
<dbReference type="InterPro" id="IPR051667">
    <property type="entry name" value="Archaeal_ATPase_domain"/>
</dbReference>
<protein>
    <submittedName>
        <fullName evidence="1">3164_t:CDS:1</fullName>
    </submittedName>
</protein>
<dbReference type="AlphaFoldDB" id="A0A9N9KC79"/>
<gene>
    <name evidence="1" type="ORF">DERYTH_LOCUS27021</name>
</gene>
<dbReference type="PANTHER" id="PTHR37096:SF1">
    <property type="entry name" value="AAA+ ATPASE DOMAIN-CONTAINING PROTEIN"/>
    <property type="match status" value="1"/>
</dbReference>
<feature type="non-terminal residue" evidence="1">
    <location>
        <position position="1"/>
    </location>
</feature>
<accession>A0A9N9KC79</accession>
<sequence>LHIPHATPYVVGDLSKKEAEEYFEKHVLPRYECKELEGKFDYVRKITGTQYNMLLRGLYPKGLRYPDKPNPPLWEDYDLIKTMEAIVKTENREYILEKDLIKEIGFKQVNSLVDYNFLHCRPTKRYANDIDSPDGIILTAMNQPSVRAMERHLSE</sequence>
<dbReference type="Proteomes" id="UP000789405">
    <property type="component" value="Unassembled WGS sequence"/>
</dbReference>
<reference evidence="1" key="1">
    <citation type="submission" date="2021-06" db="EMBL/GenBank/DDBJ databases">
        <authorList>
            <person name="Kallberg Y."/>
            <person name="Tangrot J."/>
            <person name="Rosling A."/>
        </authorList>
    </citation>
    <scope>NUCLEOTIDE SEQUENCE</scope>
    <source>
        <strain evidence="1">MA453B</strain>
    </source>
</reference>
<name>A0A9N9KC79_9GLOM</name>
<dbReference type="OrthoDB" id="2305201at2759"/>
<keyword evidence="2" id="KW-1185">Reference proteome</keyword>